<dbReference type="RefSeq" id="WP_111572257.1">
    <property type="nucleotide sequence ID" value="NZ_QLME01000011.1"/>
</dbReference>
<dbReference type="EMBL" id="SODA01000010">
    <property type="protein sequence ID" value="TDW04334.1"/>
    <property type="molecule type" value="Genomic_DNA"/>
</dbReference>
<proteinExistence type="predicted"/>
<sequence length="90" mass="10349">MFKKIKGSMFAKFVLSFLVIIVLFAVGSYVQHYYSQQVIEMEEEIAEMNEFQLQLANLEIDHHLWMISLYDMFVGGAAPELGDHTECNLG</sequence>
<dbReference type="AlphaFoldDB" id="A0A4R7Z2I2"/>
<evidence type="ECO:0008006" key="3">
    <source>
        <dbReference type="Google" id="ProtNLM"/>
    </source>
</evidence>
<reference evidence="1 2" key="1">
    <citation type="submission" date="2019-03" db="EMBL/GenBank/DDBJ databases">
        <title>Subsurface microbial communities from deep shales in Ohio and West Virginia, USA.</title>
        <authorList>
            <person name="Wrighton K."/>
        </authorList>
    </citation>
    <scope>NUCLEOTIDE SEQUENCE [LARGE SCALE GENOMIC DNA]</scope>
    <source>
        <strain evidence="1 2">MSL9.2</strain>
    </source>
</reference>
<accession>A0A4R7Z2I2</accession>
<comment type="caution">
    <text evidence="1">The sequence shown here is derived from an EMBL/GenBank/DDBJ whole genome shotgun (WGS) entry which is preliminary data.</text>
</comment>
<protein>
    <recommendedName>
        <fullName evidence="3">Methyl-accepting chemotaxis protein</fullName>
    </recommendedName>
</protein>
<evidence type="ECO:0000313" key="1">
    <source>
        <dbReference type="EMBL" id="TDW04334.1"/>
    </source>
</evidence>
<organism evidence="1 2">
    <name type="scientific">Halanaerobium saccharolyticum</name>
    <dbReference type="NCBI Taxonomy" id="43595"/>
    <lineage>
        <taxon>Bacteria</taxon>
        <taxon>Bacillati</taxon>
        <taxon>Bacillota</taxon>
        <taxon>Clostridia</taxon>
        <taxon>Halanaerobiales</taxon>
        <taxon>Halanaerobiaceae</taxon>
        <taxon>Halanaerobium</taxon>
    </lineage>
</organism>
<evidence type="ECO:0000313" key="2">
    <source>
        <dbReference type="Proteomes" id="UP000294697"/>
    </source>
</evidence>
<dbReference type="Proteomes" id="UP000294697">
    <property type="component" value="Unassembled WGS sequence"/>
</dbReference>
<gene>
    <name evidence="1" type="ORF">C8C77_11032</name>
</gene>
<name>A0A4R7Z2I2_9FIRM</name>